<protein>
    <recommendedName>
        <fullName evidence="2">Lipoprotein SmpA/OmlA domain-containing protein</fullName>
    </recommendedName>
</protein>
<accession>A0A3B0Z7F1</accession>
<evidence type="ECO:0000313" key="1">
    <source>
        <dbReference type="EMBL" id="VAW83482.1"/>
    </source>
</evidence>
<dbReference type="EMBL" id="UOFO01000007">
    <property type="protein sequence ID" value="VAW83482.1"/>
    <property type="molecule type" value="Genomic_DNA"/>
</dbReference>
<gene>
    <name evidence="1" type="ORF">MNBD_GAMMA16-314</name>
</gene>
<dbReference type="AlphaFoldDB" id="A0A3B0Z7F1"/>
<evidence type="ECO:0008006" key="2">
    <source>
        <dbReference type="Google" id="ProtNLM"/>
    </source>
</evidence>
<reference evidence="1" key="1">
    <citation type="submission" date="2018-06" db="EMBL/GenBank/DDBJ databases">
        <authorList>
            <person name="Zhirakovskaya E."/>
        </authorList>
    </citation>
    <scope>NUCLEOTIDE SEQUENCE</scope>
</reference>
<sequence length="118" mass="13762">MKNTKKLTLLLIFIFLFPGCATTKTVCDTECEAQDRRHTYILANPELHAKYKKSILLGRVSLGMSKEDVIAALGHPKTRVDTNAFWVEREQWVYELPHTTDFYYFKFGQLNRWSTLSD</sequence>
<proteinExistence type="predicted"/>
<name>A0A3B0Z7F1_9ZZZZ</name>
<organism evidence="1">
    <name type="scientific">hydrothermal vent metagenome</name>
    <dbReference type="NCBI Taxonomy" id="652676"/>
    <lineage>
        <taxon>unclassified sequences</taxon>
        <taxon>metagenomes</taxon>
        <taxon>ecological metagenomes</taxon>
    </lineage>
</organism>